<dbReference type="Proteomes" id="UP000276407">
    <property type="component" value="Chromosome 1"/>
</dbReference>
<dbReference type="AlphaFoldDB" id="A0A2M9XMZ7"/>
<dbReference type="EMBL" id="NPDP01000006">
    <property type="protein sequence ID" value="PJZ30990.1"/>
    <property type="molecule type" value="Genomic_DNA"/>
</dbReference>
<protein>
    <recommendedName>
        <fullName evidence="5">Hemerythrin-like domain-containing protein</fullName>
    </recommendedName>
</protein>
<dbReference type="KEGG" id="lkm:EFP84_07050"/>
<dbReference type="EMBL" id="CP033614">
    <property type="protein sequence ID" value="AYV55290.1"/>
    <property type="molecule type" value="Genomic_DNA"/>
</dbReference>
<evidence type="ECO:0000313" key="1">
    <source>
        <dbReference type="EMBL" id="AYV55290.1"/>
    </source>
</evidence>
<reference evidence="2 3" key="1">
    <citation type="submission" date="2017-07" db="EMBL/GenBank/DDBJ databases">
        <title>Leptospira spp. isolated from tropical soils.</title>
        <authorList>
            <person name="Thibeaux R."/>
            <person name="Iraola G."/>
            <person name="Ferres I."/>
            <person name="Bierque E."/>
            <person name="Girault D."/>
            <person name="Soupe-Gilbert M.-E."/>
            <person name="Picardeau M."/>
            <person name="Goarant C."/>
        </authorList>
    </citation>
    <scope>NUCLEOTIDE SEQUENCE [LARGE SCALE GENOMIC DNA]</scope>
    <source>
        <strain evidence="2 3">JW2-C-B1</strain>
    </source>
</reference>
<organism evidence="1 4">
    <name type="scientific">Leptospira kmetyi</name>
    <dbReference type="NCBI Taxonomy" id="408139"/>
    <lineage>
        <taxon>Bacteria</taxon>
        <taxon>Pseudomonadati</taxon>
        <taxon>Spirochaetota</taxon>
        <taxon>Spirochaetia</taxon>
        <taxon>Leptospirales</taxon>
        <taxon>Leptospiraceae</taxon>
        <taxon>Leptospira</taxon>
    </lineage>
</organism>
<evidence type="ECO:0000313" key="4">
    <source>
        <dbReference type="Proteomes" id="UP000276407"/>
    </source>
</evidence>
<evidence type="ECO:0000313" key="3">
    <source>
        <dbReference type="Proteomes" id="UP000231919"/>
    </source>
</evidence>
<evidence type="ECO:0000313" key="2">
    <source>
        <dbReference type="EMBL" id="PJZ30990.1"/>
    </source>
</evidence>
<dbReference type="Proteomes" id="UP000231919">
    <property type="component" value="Unassembled WGS sequence"/>
</dbReference>
<dbReference type="OrthoDB" id="340892at2"/>
<proteinExistence type="predicted"/>
<accession>A0A2M9XMZ7</accession>
<keyword evidence="3" id="KW-1185">Reference proteome</keyword>
<dbReference type="RefSeq" id="WP_010573837.1">
    <property type="nucleotide sequence ID" value="NZ_CP033614.1"/>
</dbReference>
<name>A0A2M9XMZ7_9LEPT</name>
<reference evidence="1 4" key="2">
    <citation type="submission" date="2018-11" db="EMBL/GenBank/DDBJ databases">
        <title>Complete genome sequence of Leptospira kmetyi isolate LS 001/16 from soil sample associated with a leptospirosis patient in Kelantan.</title>
        <authorList>
            <person name="Muhammad Yusoff F."/>
            <person name="Muhammad Yusoff S."/>
            <person name="Ahmad M.N."/>
            <person name="Yusof N.Y."/>
            <person name="Aziah I."/>
        </authorList>
    </citation>
    <scope>NUCLEOTIDE SEQUENCE [LARGE SCALE GENOMIC DNA]</scope>
    <source>
        <strain evidence="1 4">LS 001/16</strain>
    </source>
</reference>
<evidence type="ECO:0008006" key="5">
    <source>
        <dbReference type="Google" id="ProtNLM"/>
    </source>
</evidence>
<sequence>MQIEVYKKQNEILKKLVIELIRILRSDSVTDRVNEVLDILATLNAKLSEHMMMESSLILLEFLPEDKLGDEQYEFCTKSARNELKNRVRTYVTKWSLPSLILEKPSQFIKDSNELMDLLYIRVQNEIELLFPILVNATFAVREKTG</sequence>
<gene>
    <name evidence="2" type="ORF">CH378_04985</name>
    <name evidence="1" type="ORF">EFP84_07050</name>
</gene>